<protein>
    <recommendedName>
        <fullName evidence="3">Glutamate--cysteine ligase</fullName>
    </recommendedName>
</protein>
<dbReference type="Proteomes" id="UP000187251">
    <property type="component" value="Unassembled WGS sequence"/>
</dbReference>
<dbReference type="OrthoDB" id="5410236at2"/>
<dbReference type="Gene3D" id="3.30.590.20">
    <property type="match status" value="1"/>
</dbReference>
<dbReference type="InterPro" id="IPR014746">
    <property type="entry name" value="Gln_synth/guanido_kin_cat_dom"/>
</dbReference>
<dbReference type="EMBL" id="MJMN01000063">
    <property type="protein sequence ID" value="OMG76772.1"/>
    <property type="molecule type" value="Genomic_DNA"/>
</dbReference>
<evidence type="ECO:0000313" key="2">
    <source>
        <dbReference type="Proteomes" id="UP000187251"/>
    </source>
</evidence>
<sequence length="492" mass="53290">MTPLAGRTLGLEMEMAVARHDTGASHPVAGYFEALAAIKAARGEAPGLARIGERAVGVSVAAGESGLDNGFNLLETAFAPVSEEEGGLAELARRIARELRDACAALQAEGAVLLNASEHPDCTLDPQWYAAVHVPRPIYHELVGHREWLHRVGIDAKAQNSPCTSVDVSQAARALNVVLALAPASIAIFANSPLAQGRVTGLKENRLTVWERMFRHSRYAGDYYLQRLPERPFVDLGDYFRWMFAPGTASRCLPLGVDEGYKSATGVYLHGAPSLSAFLASDGWPGRRSDTGETVTMRPQGGHFEYSQFAHFLDARWRYRLATPPPLEALREAWRRPGGIEDLYAGLGAIGYIEGRAPGAGFADAQLLREAGASVAATLVMAPSALQLGLMRNLSQAEDLLRSWGWLRLRAMRADAMRDALHDPAVRALAGEVLAVAEGGLAPDERPWLAYVRYAVEACSTGADRMLRLWRELEGDPNRLAAICRARAVVPL</sequence>
<dbReference type="InterPro" id="IPR006336">
    <property type="entry name" value="GCS2"/>
</dbReference>
<dbReference type="PANTHER" id="PTHR36510:SF1">
    <property type="entry name" value="GLUTAMATE--CYSTEINE LIGASE 2-RELATED"/>
    <property type="match status" value="1"/>
</dbReference>
<name>A0A1R1JKN9_ALCXX</name>
<comment type="caution">
    <text evidence="1">The sequence shown here is derived from an EMBL/GenBank/DDBJ whole genome shotgun (WGS) entry which is preliminary data.</text>
</comment>
<dbReference type="SUPFAM" id="SSF55931">
    <property type="entry name" value="Glutamine synthetase/guanido kinase"/>
    <property type="match status" value="1"/>
</dbReference>
<dbReference type="RefSeq" id="WP_076416006.1">
    <property type="nucleotide sequence ID" value="NZ_AP028040.1"/>
</dbReference>
<reference evidence="1 2" key="1">
    <citation type="submission" date="2016-09" db="EMBL/GenBank/DDBJ databases">
        <title>Phylogenomics of Achromobacter.</title>
        <authorList>
            <person name="Jeukens J."/>
            <person name="Freschi L."/>
            <person name="Vincent A.T."/>
            <person name="Emond-Rheault J.-G."/>
            <person name="Kukavica-Ibrulj I."/>
            <person name="Charette S.J."/>
            <person name="Levesque R.C."/>
        </authorList>
    </citation>
    <scope>NUCLEOTIDE SEQUENCE [LARGE SCALE GENOMIC DNA]</scope>
    <source>
        <strain evidence="1 2">AUS488</strain>
    </source>
</reference>
<dbReference type="PANTHER" id="PTHR36510">
    <property type="entry name" value="GLUTAMATE--CYSTEINE LIGASE 2-RELATED"/>
    <property type="match status" value="1"/>
</dbReference>
<organism evidence="1 2">
    <name type="scientific">Alcaligenes xylosoxydans xylosoxydans</name>
    <name type="common">Achromobacter xylosoxidans</name>
    <dbReference type="NCBI Taxonomy" id="85698"/>
    <lineage>
        <taxon>Bacteria</taxon>
        <taxon>Pseudomonadati</taxon>
        <taxon>Pseudomonadota</taxon>
        <taxon>Betaproteobacteria</taxon>
        <taxon>Burkholderiales</taxon>
        <taxon>Alcaligenaceae</taxon>
        <taxon>Achromobacter</taxon>
    </lineage>
</organism>
<accession>A0A1R1JKN9</accession>
<evidence type="ECO:0000313" key="1">
    <source>
        <dbReference type="EMBL" id="OMG76772.1"/>
    </source>
</evidence>
<dbReference type="Pfam" id="PF04107">
    <property type="entry name" value="GCS2"/>
    <property type="match status" value="1"/>
</dbReference>
<proteinExistence type="predicted"/>
<dbReference type="AlphaFoldDB" id="A0A1R1JKN9"/>
<gene>
    <name evidence="1" type="ORF">BIZ92_17085</name>
</gene>
<evidence type="ECO:0008006" key="3">
    <source>
        <dbReference type="Google" id="ProtNLM"/>
    </source>
</evidence>
<dbReference type="InterPro" id="IPR050141">
    <property type="entry name" value="GCL_type2/YbdK_subfam"/>
</dbReference>
<dbReference type="GO" id="GO:0042398">
    <property type="term" value="P:modified amino acid biosynthetic process"/>
    <property type="evidence" value="ECO:0007669"/>
    <property type="project" value="InterPro"/>
</dbReference>
<dbReference type="GO" id="GO:0004357">
    <property type="term" value="F:glutamate-cysteine ligase activity"/>
    <property type="evidence" value="ECO:0007669"/>
    <property type="project" value="InterPro"/>
</dbReference>